<dbReference type="SUPFAM" id="SSF50249">
    <property type="entry name" value="Nucleic acid-binding proteins"/>
    <property type="match status" value="1"/>
</dbReference>
<dbReference type="GO" id="GO:0000727">
    <property type="term" value="P:double-strand break repair via break-induced replication"/>
    <property type="evidence" value="ECO:0007669"/>
    <property type="project" value="TreeGrafter"/>
</dbReference>
<dbReference type="Pfam" id="PF17207">
    <property type="entry name" value="MCM_OB"/>
    <property type="match status" value="1"/>
</dbReference>
<evidence type="ECO:0000256" key="3">
    <source>
        <dbReference type="SAM" id="MobiDB-lite"/>
    </source>
</evidence>
<protein>
    <recommendedName>
        <fullName evidence="4">MCM OB domain-containing protein</fullName>
    </recommendedName>
</protein>
<dbReference type="InterPro" id="IPR033762">
    <property type="entry name" value="MCM_OB"/>
</dbReference>
<accession>A0A6H5GK61</accession>
<dbReference type="OrthoDB" id="6722333at2759"/>
<dbReference type="AlphaFoldDB" id="A0A6H5GK61"/>
<dbReference type="Proteomes" id="UP000479000">
    <property type="component" value="Unassembled WGS sequence"/>
</dbReference>
<dbReference type="GO" id="GO:0043138">
    <property type="term" value="F:3'-5' DNA helicase activity"/>
    <property type="evidence" value="ECO:0007669"/>
    <property type="project" value="TreeGrafter"/>
</dbReference>
<evidence type="ECO:0000259" key="4">
    <source>
        <dbReference type="Pfam" id="PF17207"/>
    </source>
</evidence>
<evidence type="ECO:0000313" key="6">
    <source>
        <dbReference type="Proteomes" id="UP000479000"/>
    </source>
</evidence>
<dbReference type="EMBL" id="CADCXU010013537">
    <property type="protein sequence ID" value="CAB0003623.1"/>
    <property type="molecule type" value="Genomic_DNA"/>
</dbReference>
<dbReference type="GO" id="GO:0017116">
    <property type="term" value="F:single-stranded DNA helicase activity"/>
    <property type="evidence" value="ECO:0007669"/>
    <property type="project" value="TreeGrafter"/>
</dbReference>
<feature type="compositionally biased region" description="Polar residues" evidence="3">
    <location>
        <begin position="85"/>
        <end position="98"/>
    </location>
</feature>
<sequence>MKAMTKKLHLANGKRLPSALPLVKSKTKRRIHLNQLVRTNGVVTATTGVLPQLSLVKYDCYKCKYVIGPLAQTHSNEAKPGSCPECQSSGPFTVSRYS</sequence>
<keyword evidence="2" id="KW-0131">Cell cycle</keyword>
<evidence type="ECO:0000256" key="1">
    <source>
        <dbReference type="ARBA" id="ARBA00008010"/>
    </source>
</evidence>
<dbReference type="InterPro" id="IPR031327">
    <property type="entry name" value="MCM"/>
</dbReference>
<gene>
    <name evidence="5" type="ORF">NTEN_LOCUS9137</name>
</gene>
<evidence type="ECO:0000313" key="5">
    <source>
        <dbReference type="EMBL" id="CAB0003623.1"/>
    </source>
</evidence>
<dbReference type="GO" id="GO:0003697">
    <property type="term" value="F:single-stranded DNA binding"/>
    <property type="evidence" value="ECO:0007669"/>
    <property type="project" value="TreeGrafter"/>
</dbReference>
<dbReference type="GO" id="GO:1902975">
    <property type="term" value="P:mitotic DNA replication initiation"/>
    <property type="evidence" value="ECO:0007669"/>
    <property type="project" value="TreeGrafter"/>
</dbReference>
<dbReference type="PANTHER" id="PTHR11630:SF44">
    <property type="entry name" value="DNA REPLICATION LICENSING FACTOR MCM2"/>
    <property type="match status" value="1"/>
</dbReference>
<dbReference type="GO" id="GO:0005524">
    <property type="term" value="F:ATP binding"/>
    <property type="evidence" value="ECO:0007669"/>
    <property type="project" value="InterPro"/>
</dbReference>
<feature type="region of interest" description="Disordered" evidence="3">
    <location>
        <begin position="75"/>
        <end position="98"/>
    </location>
</feature>
<keyword evidence="6" id="KW-1185">Reference proteome</keyword>
<dbReference type="PANTHER" id="PTHR11630">
    <property type="entry name" value="DNA REPLICATION LICENSING FACTOR MCM FAMILY MEMBER"/>
    <property type="match status" value="1"/>
</dbReference>
<reference evidence="5 6" key="1">
    <citation type="submission" date="2020-02" db="EMBL/GenBank/DDBJ databases">
        <authorList>
            <person name="Ferguson B K."/>
        </authorList>
    </citation>
    <scope>NUCLEOTIDE SEQUENCE [LARGE SCALE GENOMIC DNA]</scope>
</reference>
<dbReference type="PRINTS" id="PR01658">
    <property type="entry name" value="MCMPROTEIN2"/>
</dbReference>
<dbReference type="GO" id="GO:0005634">
    <property type="term" value="C:nucleus"/>
    <property type="evidence" value="ECO:0007669"/>
    <property type="project" value="InterPro"/>
</dbReference>
<name>A0A6H5GK61_9HEMI</name>
<dbReference type="InterPro" id="IPR012340">
    <property type="entry name" value="NA-bd_OB-fold"/>
</dbReference>
<feature type="domain" description="MCM OB" evidence="4">
    <location>
        <begin position="30"/>
        <end position="95"/>
    </location>
</feature>
<comment type="similarity">
    <text evidence="1">Belongs to the MCM family.</text>
</comment>
<organism evidence="5 6">
    <name type="scientific">Nesidiocoris tenuis</name>
    <dbReference type="NCBI Taxonomy" id="355587"/>
    <lineage>
        <taxon>Eukaryota</taxon>
        <taxon>Metazoa</taxon>
        <taxon>Ecdysozoa</taxon>
        <taxon>Arthropoda</taxon>
        <taxon>Hexapoda</taxon>
        <taxon>Insecta</taxon>
        <taxon>Pterygota</taxon>
        <taxon>Neoptera</taxon>
        <taxon>Paraneoptera</taxon>
        <taxon>Hemiptera</taxon>
        <taxon>Heteroptera</taxon>
        <taxon>Panheteroptera</taxon>
        <taxon>Cimicomorpha</taxon>
        <taxon>Miridae</taxon>
        <taxon>Dicyphina</taxon>
        <taxon>Nesidiocoris</taxon>
    </lineage>
</organism>
<dbReference type="InterPro" id="IPR008045">
    <property type="entry name" value="MCM2"/>
</dbReference>
<evidence type="ECO:0000256" key="2">
    <source>
        <dbReference type="ARBA" id="ARBA00023306"/>
    </source>
</evidence>
<dbReference type="GO" id="GO:0042555">
    <property type="term" value="C:MCM complex"/>
    <property type="evidence" value="ECO:0007669"/>
    <property type="project" value="InterPro"/>
</dbReference>
<proteinExistence type="inferred from homology"/>